<keyword evidence="3" id="KW-1003">Cell membrane</keyword>
<keyword evidence="7" id="KW-1133">Transmembrane helix</keyword>
<dbReference type="Proteomes" id="UP000006813">
    <property type="component" value="Unassembled WGS sequence"/>
</dbReference>
<keyword evidence="6" id="KW-0677">Repeat</keyword>
<evidence type="ECO:0000256" key="8">
    <source>
        <dbReference type="ARBA" id="ARBA00023136"/>
    </source>
</evidence>
<dbReference type="InterPro" id="IPR013783">
    <property type="entry name" value="Ig-like_fold"/>
</dbReference>
<reference evidence="13 14" key="1">
    <citation type="journal article" date="2011" name="Nature">
        <title>Genome sequencing reveals insights into physiology and longevity of the naked mole rat.</title>
        <authorList>
            <person name="Kim E.B."/>
            <person name="Fang X."/>
            <person name="Fushan A.A."/>
            <person name="Huang Z."/>
            <person name="Lobanov A.V."/>
            <person name="Han L."/>
            <person name="Marino S.M."/>
            <person name="Sun X."/>
            <person name="Turanov A.A."/>
            <person name="Yang P."/>
            <person name="Yim S.H."/>
            <person name="Zhao X."/>
            <person name="Kasaikina M.V."/>
            <person name="Stoletzki N."/>
            <person name="Peng C."/>
            <person name="Polak P."/>
            <person name="Xiong Z."/>
            <person name="Kiezun A."/>
            <person name="Zhu Y."/>
            <person name="Chen Y."/>
            <person name="Kryukov G.V."/>
            <person name="Zhang Q."/>
            <person name="Peshkin L."/>
            <person name="Yang L."/>
            <person name="Bronson R.T."/>
            <person name="Buffenstein R."/>
            <person name="Wang B."/>
            <person name="Han C."/>
            <person name="Li Q."/>
            <person name="Chen L."/>
            <person name="Zhao W."/>
            <person name="Sunyaev S.R."/>
            <person name="Park T.J."/>
            <person name="Zhang G."/>
            <person name="Wang J."/>
            <person name="Gladyshev V.N."/>
        </authorList>
    </citation>
    <scope>NUCLEOTIDE SEQUENCE [LARGE SCALE GENOMIC DNA]</scope>
</reference>
<keyword evidence="11" id="KW-0325">Glycoprotein</keyword>
<keyword evidence="10 13" id="KW-0675">Receptor</keyword>
<evidence type="ECO:0000313" key="14">
    <source>
        <dbReference type="Proteomes" id="UP000006813"/>
    </source>
</evidence>
<dbReference type="GO" id="GO:0002764">
    <property type="term" value="P:immune response-regulating signaling pathway"/>
    <property type="evidence" value="ECO:0007669"/>
    <property type="project" value="TreeGrafter"/>
</dbReference>
<evidence type="ECO:0000313" key="13">
    <source>
        <dbReference type="EMBL" id="EHB18875.1"/>
    </source>
</evidence>
<evidence type="ECO:0000256" key="9">
    <source>
        <dbReference type="ARBA" id="ARBA00023157"/>
    </source>
</evidence>
<dbReference type="GO" id="GO:0005886">
    <property type="term" value="C:plasma membrane"/>
    <property type="evidence" value="ECO:0007669"/>
    <property type="project" value="UniProtKB-SubCell"/>
</dbReference>
<evidence type="ECO:0000256" key="11">
    <source>
        <dbReference type="ARBA" id="ARBA00023180"/>
    </source>
</evidence>
<dbReference type="PANTHER" id="PTHR11738:SF14">
    <property type="entry name" value="NATURAL CYTOTOXICITY TRIGGERING RECEPTOR 1"/>
    <property type="match status" value="1"/>
</dbReference>
<dbReference type="InterPro" id="IPR036179">
    <property type="entry name" value="Ig-like_dom_sf"/>
</dbReference>
<dbReference type="FunFam" id="2.60.40.10:FF:000033">
    <property type="entry name" value="Killer cell immunoglobulin-like receptor"/>
    <property type="match status" value="1"/>
</dbReference>
<evidence type="ECO:0000256" key="6">
    <source>
        <dbReference type="ARBA" id="ARBA00022737"/>
    </source>
</evidence>
<comment type="similarity">
    <text evidence="2">Belongs to the natural cytotoxicity receptor (NCR) family.</text>
</comment>
<dbReference type="AlphaFoldDB" id="G5CBG4"/>
<dbReference type="PANTHER" id="PTHR11738">
    <property type="entry name" value="MHC CLASS I NK CELL RECEPTOR"/>
    <property type="match status" value="1"/>
</dbReference>
<keyword evidence="5" id="KW-0732">Signal</keyword>
<feature type="non-terminal residue" evidence="13">
    <location>
        <position position="179"/>
    </location>
</feature>
<evidence type="ECO:0000256" key="2">
    <source>
        <dbReference type="ARBA" id="ARBA00006531"/>
    </source>
</evidence>
<keyword evidence="4" id="KW-0812">Transmembrane</keyword>
<accession>G5CBG4</accession>
<protein>
    <submittedName>
        <fullName evidence="13">Natural cytotoxicity triggering receptor 1</fullName>
    </submittedName>
</protein>
<name>G5CBG4_HETGA</name>
<feature type="non-terminal residue" evidence="13">
    <location>
        <position position="1"/>
    </location>
</feature>
<dbReference type="SUPFAM" id="SSF48726">
    <property type="entry name" value="Immunoglobulin"/>
    <property type="match status" value="2"/>
</dbReference>
<dbReference type="STRING" id="10181.G5CBG4"/>
<organism evidence="13 14">
    <name type="scientific">Heterocephalus glaber</name>
    <name type="common">Naked mole rat</name>
    <dbReference type="NCBI Taxonomy" id="10181"/>
    <lineage>
        <taxon>Eukaryota</taxon>
        <taxon>Metazoa</taxon>
        <taxon>Chordata</taxon>
        <taxon>Craniata</taxon>
        <taxon>Vertebrata</taxon>
        <taxon>Euteleostomi</taxon>
        <taxon>Mammalia</taxon>
        <taxon>Eutheria</taxon>
        <taxon>Euarchontoglires</taxon>
        <taxon>Glires</taxon>
        <taxon>Rodentia</taxon>
        <taxon>Hystricomorpha</taxon>
        <taxon>Bathyergidae</taxon>
        <taxon>Heterocephalus</taxon>
    </lineage>
</organism>
<dbReference type="InterPro" id="IPR050412">
    <property type="entry name" value="Ig-like_Receptors_ImmuneReg"/>
</dbReference>
<dbReference type="FunCoup" id="G5CBG4">
    <property type="interactions" value="188"/>
</dbReference>
<dbReference type="EMBL" id="JH204767">
    <property type="protein sequence ID" value="EHB18875.1"/>
    <property type="molecule type" value="Genomic_DNA"/>
</dbReference>
<keyword evidence="9" id="KW-1015">Disulfide bond</keyword>
<evidence type="ECO:0000256" key="7">
    <source>
        <dbReference type="ARBA" id="ARBA00022989"/>
    </source>
</evidence>
<dbReference type="Gene3D" id="2.60.40.10">
    <property type="entry name" value="Immunoglobulins"/>
    <property type="match status" value="2"/>
</dbReference>
<evidence type="ECO:0000256" key="3">
    <source>
        <dbReference type="ARBA" id="ARBA00022475"/>
    </source>
</evidence>
<evidence type="ECO:0000256" key="1">
    <source>
        <dbReference type="ARBA" id="ARBA00004251"/>
    </source>
</evidence>
<sequence>RPHLWAEPGAAVPKGQPVTVWCQGPPDAEEFRLQFEGRLFARGRPRSPGAPCRVPVLIPALSSHSEGLWSEPSDALDLVVTGDPRASRRGVTHRPPTEMPLGEQVTLFCRLETATATGEFFLLQEGRPRSLPQGRGSIQAEFPLGPVTAAHQGTDRCFGSYYSHAWSFPSAPVELRVAG</sequence>
<evidence type="ECO:0000256" key="5">
    <source>
        <dbReference type="ARBA" id="ARBA00022729"/>
    </source>
</evidence>
<proteinExistence type="inferred from homology"/>
<dbReference type="InParanoid" id="G5CBG4"/>
<keyword evidence="8" id="KW-0472">Membrane</keyword>
<evidence type="ECO:0000256" key="4">
    <source>
        <dbReference type="ARBA" id="ARBA00022692"/>
    </source>
</evidence>
<keyword evidence="12" id="KW-0393">Immunoglobulin domain</keyword>
<gene>
    <name evidence="13" type="ORF">GW7_20175</name>
</gene>
<evidence type="ECO:0000256" key="12">
    <source>
        <dbReference type="ARBA" id="ARBA00023319"/>
    </source>
</evidence>
<evidence type="ECO:0000256" key="10">
    <source>
        <dbReference type="ARBA" id="ARBA00023170"/>
    </source>
</evidence>
<comment type="subcellular location">
    <subcellularLocation>
        <location evidence="1">Cell membrane</location>
        <topology evidence="1">Single-pass type I membrane protein</topology>
    </subcellularLocation>
</comment>